<evidence type="ECO:0000256" key="3">
    <source>
        <dbReference type="ARBA" id="ARBA00023125"/>
    </source>
</evidence>
<dbReference type="Gene3D" id="2.40.330.10">
    <property type="entry name" value="DNA-binding pseudobarrel domain"/>
    <property type="match status" value="1"/>
</dbReference>
<dbReference type="GO" id="GO:0003677">
    <property type="term" value="F:DNA binding"/>
    <property type="evidence" value="ECO:0007669"/>
    <property type="project" value="UniProtKB-KW"/>
</dbReference>
<dbReference type="EMBL" id="BMAC01000422">
    <property type="protein sequence ID" value="GFP96114.1"/>
    <property type="molecule type" value="Genomic_DNA"/>
</dbReference>
<accession>A0A830CII3</accession>
<dbReference type="PANTHER" id="PTHR31541:SF25">
    <property type="entry name" value="GAMMA-GLIADIN B"/>
    <property type="match status" value="1"/>
</dbReference>
<dbReference type="PANTHER" id="PTHR31541">
    <property type="entry name" value="B3 DOMAIN PLANT PROTEIN-RELATED"/>
    <property type="match status" value="1"/>
</dbReference>
<evidence type="ECO:0000256" key="2">
    <source>
        <dbReference type="ARBA" id="ARBA00023015"/>
    </source>
</evidence>
<organism evidence="7 8">
    <name type="scientific">Phtheirospermum japonicum</name>
    <dbReference type="NCBI Taxonomy" id="374723"/>
    <lineage>
        <taxon>Eukaryota</taxon>
        <taxon>Viridiplantae</taxon>
        <taxon>Streptophyta</taxon>
        <taxon>Embryophyta</taxon>
        <taxon>Tracheophyta</taxon>
        <taxon>Spermatophyta</taxon>
        <taxon>Magnoliopsida</taxon>
        <taxon>eudicotyledons</taxon>
        <taxon>Gunneridae</taxon>
        <taxon>Pentapetalae</taxon>
        <taxon>asterids</taxon>
        <taxon>lamiids</taxon>
        <taxon>Lamiales</taxon>
        <taxon>Orobanchaceae</taxon>
        <taxon>Orobanchaceae incertae sedis</taxon>
        <taxon>Phtheirospermum</taxon>
    </lineage>
</organism>
<dbReference type="InterPro" id="IPR015300">
    <property type="entry name" value="DNA-bd_pseudobarrel_sf"/>
</dbReference>
<dbReference type="InterPro" id="IPR005508">
    <property type="entry name" value="At2g31720-like"/>
</dbReference>
<comment type="subcellular location">
    <subcellularLocation>
        <location evidence="1">Nucleus</location>
    </subcellularLocation>
</comment>
<evidence type="ECO:0000256" key="6">
    <source>
        <dbReference type="SAM" id="MobiDB-lite"/>
    </source>
</evidence>
<protein>
    <submittedName>
        <fullName evidence="7">Putative B3 domain-containing protein at5g35780</fullName>
    </submittedName>
</protein>
<keyword evidence="8" id="KW-1185">Reference proteome</keyword>
<comment type="caution">
    <text evidence="7">The sequence shown here is derived from an EMBL/GenBank/DDBJ whole genome shotgun (WGS) entry which is preliminary data.</text>
</comment>
<sequence length="283" mass="32394">MEMINLAKFRISESDNFLGLGITADCSRNYKKGGSDDQVNPKSDDQAINLGKFLKDTSSSFLGLGIDTSSNYKINHGRPIIALNPTPLRSYHHTHGYMDYSAEHHEARASSNTCCAGKKRIREQTDNKNHLNAKKGPKRSRVDEYPEPINPPPELAQRIGPTARPVFVYRKQLVEWDTQKGQNRLFINDRKKLMDFLTEEERRAVEDDKKPGIDLVGIDSMGREYKLHSNKWESLNIAVLNKEWHKIVVANGAKKGDWLHLWAFRRGDADDQLCLYVDFRDQP</sequence>
<evidence type="ECO:0000256" key="1">
    <source>
        <dbReference type="ARBA" id="ARBA00004123"/>
    </source>
</evidence>
<keyword evidence="4" id="KW-0804">Transcription</keyword>
<dbReference type="Proteomes" id="UP000653305">
    <property type="component" value="Unassembled WGS sequence"/>
</dbReference>
<dbReference type="AlphaFoldDB" id="A0A830CII3"/>
<reference evidence="7" key="1">
    <citation type="submission" date="2020-07" db="EMBL/GenBank/DDBJ databases">
        <title>Ethylene signaling mediates host invasion by parasitic plants.</title>
        <authorList>
            <person name="Yoshida S."/>
        </authorList>
    </citation>
    <scope>NUCLEOTIDE SEQUENCE</scope>
    <source>
        <strain evidence="7">Okayama</strain>
    </source>
</reference>
<gene>
    <name evidence="7" type="ORF">PHJA_001755500</name>
</gene>
<proteinExistence type="predicted"/>
<evidence type="ECO:0000256" key="5">
    <source>
        <dbReference type="ARBA" id="ARBA00023242"/>
    </source>
</evidence>
<keyword evidence="3" id="KW-0238">DNA-binding</keyword>
<evidence type="ECO:0000256" key="4">
    <source>
        <dbReference type="ARBA" id="ARBA00023163"/>
    </source>
</evidence>
<keyword evidence="2" id="KW-0805">Transcription regulation</keyword>
<dbReference type="Pfam" id="PF03754">
    <property type="entry name" value="At2g31720-like"/>
    <property type="match status" value="1"/>
</dbReference>
<evidence type="ECO:0000313" key="7">
    <source>
        <dbReference type="EMBL" id="GFP96114.1"/>
    </source>
</evidence>
<dbReference type="GO" id="GO:0005634">
    <property type="term" value="C:nucleus"/>
    <property type="evidence" value="ECO:0007669"/>
    <property type="project" value="UniProtKB-SubCell"/>
</dbReference>
<feature type="region of interest" description="Disordered" evidence="6">
    <location>
        <begin position="123"/>
        <end position="158"/>
    </location>
</feature>
<evidence type="ECO:0000313" key="8">
    <source>
        <dbReference type="Proteomes" id="UP000653305"/>
    </source>
</evidence>
<dbReference type="OrthoDB" id="914157at2759"/>
<name>A0A830CII3_9LAMI</name>
<dbReference type="SUPFAM" id="SSF101936">
    <property type="entry name" value="DNA-binding pseudobarrel domain"/>
    <property type="match status" value="1"/>
</dbReference>
<keyword evidence="5" id="KW-0539">Nucleus</keyword>